<dbReference type="Pfam" id="PF09850">
    <property type="entry name" value="DotU"/>
    <property type="match status" value="1"/>
</dbReference>
<dbReference type="NCBIfam" id="TIGR03349">
    <property type="entry name" value="IV_VI_DotU"/>
    <property type="match status" value="1"/>
</dbReference>
<reference evidence="4" key="1">
    <citation type="submission" date="2016-05" db="EMBL/GenBank/DDBJ databases">
        <authorList>
            <person name="Behera P."/>
            <person name="Vaishampayan P."/>
            <person name="Singh N."/>
            <person name="Raina V."/>
            <person name="Suar M."/>
            <person name="Pattnaik A."/>
            <person name="Rastogi G."/>
        </authorList>
    </citation>
    <scope>NUCLEOTIDE SEQUENCE [LARGE SCALE GENOMIC DNA]</scope>
    <source>
        <strain evidence="4">MP23</strain>
    </source>
</reference>
<dbReference type="NCBIfam" id="NF038239">
    <property type="entry name" value="T6SS_TssL_short"/>
    <property type="match status" value="1"/>
</dbReference>
<dbReference type="InterPro" id="IPR017732">
    <property type="entry name" value="T4/T6SS_DotU"/>
</dbReference>
<dbReference type="EMBL" id="LYRP01000003">
    <property type="protein sequence ID" value="OAT77904.1"/>
    <property type="molecule type" value="Genomic_DNA"/>
</dbReference>
<dbReference type="Gene3D" id="1.25.40.590">
    <property type="entry name" value="Type IV / VI secretion system, DotU"/>
    <property type="match status" value="1"/>
</dbReference>
<feature type="transmembrane region" description="Helical" evidence="1">
    <location>
        <begin position="183"/>
        <end position="202"/>
    </location>
</feature>
<proteinExistence type="predicted"/>
<accession>A0A1B7L686</accession>
<dbReference type="InterPro" id="IPR038522">
    <property type="entry name" value="T4/T6SS_DotU_sf"/>
</dbReference>
<dbReference type="OrthoDB" id="6998040at2"/>
<evidence type="ECO:0000256" key="1">
    <source>
        <dbReference type="SAM" id="Phobius"/>
    </source>
</evidence>
<dbReference type="STRING" id="1691903.A9B99_18640"/>
<dbReference type="PANTHER" id="PTHR38033:SF1">
    <property type="entry name" value="DOTU FAMILY TYPE IV_VI SECRETION SYSTEM PROTEIN"/>
    <property type="match status" value="1"/>
</dbReference>
<evidence type="ECO:0000313" key="4">
    <source>
        <dbReference type="Proteomes" id="UP000078225"/>
    </source>
</evidence>
<keyword evidence="1" id="KW-0812">Transmembrane</keyword>
<dbReference type="AlphaFoldDB" id="A0A1B7L686"/>
<protein>
    <submittedName>
        <fullName evidence="3">Type VI secretion system protein ImpK</fullName>
    </submittedName>
</protein>
<comment type="caution">
    <text evidence="3">The sequence shown here is derived from an EMBL/GenBank/DDBJ whole genome shotgun (WGS) entry which is preliminary data.</text>
</comment>
<name>A0A1B7L686_9ENTR</name>
<keyword evidence="4" id="KW-1185">Reference proteome</keyword>
<sequence>MNKTEQRELERIFYPGWLMASQLRSGQVVHDGKGLYRRACQVVEEARTALTEAGYSDTRRDHMVYALCALLDESVMNRGTTDDGYQAWYHDPLQAHFFGSLNAGEAVWALIREKRNDPEPDTAVLTCLYRTLQLGFVGHYRSQDDEQREDVVKALGERVPGFTQAQDAPIVVMPSQQHSNRHSYWLFWVAGAGVLAALWFVLSSSLTKLVNQIILPG</sequence>
<evidence type="ECO:0000313" key="3">
    <source>
        <dbReference type="EMBL" id="OAT77904.1"/>
    </source>
</evidence>
<keyword evidence="1" id="KW-0472">Membrane</keyword>
<feature type="domain" description="Type IV / VI secretion system DotU" evidence="2">
    <location>
        <begin position="9"/>
        <end position="203"/>
    </location>
</feature>
<organism evidence="3 4">
    <name type="scientific">Mangrovibacter phragmitis</name>
    <dbReference type="NCBI Taxonomy" id="1691903"/>
    <lineage>
        <taxon>Bacteria</taxon>
        <taxon>Pseudomonadati</taxon>
        <taxon>Pseudomonadota</taxon>
        <taxon>Gammaproteobacteria</taxon>
        <taxon>Enterobacterales</taxon>
        <taxon>Enterobacteriaceae</taxon>
        <taxon>Mangrovibacter</taxon>
    </lineage>
</organism>
<evidence type="ECO:0000259" key="2">
    <source>
        <dbReference type="Pfam" id="PF09850"/>
    </source>
</evidence>
<dbReference type="PANTHER" id="PTHR38033">
    <property type="entry name" value="MEMBRANE PROTEIN-RELATED"/>
    <property type="match status" value="1"/>
</dbReference>
<dbReference type="RefSeq" id="WP_064595831.1">
    <property type="nucleotide sequence ID" value="NZ_CP134782.1"/>
</dbReference>
<keyword evidence="1" id="KW-1133">Transmembrane helix</keyword>
<dbReference type="Proteomes" id="UP000078225">
    <property type="component" value="Unassembled WGS sequence"/>
</dbReference>
<gene>
    <name evidence="3" type="ORF">A9B99_18640</name>
</gene>